<protein>
    <recommendedName>
        <fullName evidence="9">Dof zinc finger protein</fullName>
    </recommendedName>
</protein>
<dbReference type="PROSITE" id="PS50884">
    <property type="entry name" value="ZF_DOF_2"/>
    <property type="match status" value="1"/>
</dbReference>
<comment type="function">
    <text evidence="9">Transcription factor that binds specifically to a 5'-AA[AG]G-3' consensus core sequence.</text>
</comment>
<accession>A0ABQ7DGQ3</accession>
<dbReference type="Proteomes" id="UP000266723">
    <property type="component" value="Unassembled WGS sequence"/>
</dbReference>
<feature type="region of interest" description="Disordered" evidence="10">
    <location>
        <begin position="1"/>
        <end position="30"/>
    </location>
</feature>
<evidence type="ECO:0000256" key="3">
    <source>
        <dbReference type="ARBA" id="ARBA00022833"/>
    </source>
</evidence>
<comment type="subcellular location">
    <subcellularLocation>
        <location evidence="8 9">Nucleus</location>
    </subcellularLocation>
</comment>
<evidence type="ECO:0000256" key="10">
    <source>
        <dbReference type="SAM" id="MobiDB-lite"/>
    </source>
</evidence>
<evidence type="ECO:0000256" key="7">
    <source>
        <dbReference type="ARBA" id="ARBA00023242"/>
    </source>
</evidence>
<gene>
    <name evidence="12" type="ORF">DY000_02028355</name>
</gene>
<evidence type="ECO:0000313" key="13">
    <source>
        <dbReference type="Proteomes" id="UP000266723"/>
    </source>
</evidence>
<keyword evidence="6 9" id="KW-0804">Transcription</keyword>
<evidence type="ECO:0000256" key="1">
    <source>
        <dbReference type="ARBA" id="ARBA00022723"/>
    </source>
</evidence>
<evidence type="ECO:0000256" key="6">
    <source>
        <dbReference type="ARBA" id="ARBA00023163"/>
    </source>
</evidence>
<organism evidence="12 13">
    <name type="scientific">Brassica cretica</name>
    <name type="common">Mustard</name>
    <dbReference type="NCBI Taxonomy" id="69181"/>
    <lineage>
        <taxon>Eukaryota</taxon>
        <taxon>Viridiplantae</taxon>
        <taxon>Streptophyta</taxon>
        <taxon>Embryophyta</taxon>
        <taxon>Tracheophyta</taxon>
        <taxon>Spermatophyta</taxon>
        <taxon>Magnoliopsida</taxon>
        <taxon>eudicotyledons</taxon>
        <taxon>Gunneridae</taxon>
        <taxon>Pentapetalae</taxon>
        <taxon>rosids</taxon>
        <taxon>malvids</taxon>
        <taxon>Brassicales</taxon>
        <taxon>Brassicaceae</taxon>
        <taxon>Brassiceae</taxon>
        <taxon>Brassica</taxon>
    </lineage>
</organism>
<feature type="compositionally biased region" description="Basic and acidic residues" evidence="10">
    <location>
        <begin position="301"/>
        <end position="318"/>
    </location>
</feature>
<feature type="compositionally biased region" description="Low complexity" evidence="10">
    <location>
        <begin position="319"/>
        <end position="332"/>
    </location>
</feature>
<dbReference type="PANTHER" id="PTHR31992">
    <property type="entry name" value="DOF ZINC FINGER PROTEIN DOF1.4-RELATED"/>
    <property type="match status" value="1"/>
</dbReference>
<dbReference type="InterPro" id="IPR045174">
    <property type="entry name" value="Dof"/>
</dbReference>
<evidence type="ECO:0000256" key="5">
    <source>
        <dbReference type="ARBA" id="ARBA00023125"/>
    </source>
</evidence>
<evidence type="ECO:0000256" key="2">
    <source>
        <dbReference type="ARBA" id="ARBA00022771"/>
    </source>
</evidence>
<keyword evidence="1 9" id="KW-0479">Metal-binding</keyword>
<evidence type="ECO:0000256" key="4">
    <source>
        <dbReference type="ARBA" id="ARBA00023015"/>
    </source>
</evidence>
<evidence type="ECO:0000256" key="8">
    <source>
        <dbReference type="PROSITE-ProRule" id="PRU00071"/>
    </source>
</evidence>
<keyword evidence="3 9" id="KW-0862">Zinc</keyword>
<name>A0ABQ7DGQ3_BRACR</name>
<sequence length="505" mass="55537">MMNIKPMDQIMIPNNNNTHQSTTTSSARPSTILTPNGVSAAGATVSGVSNNNNNTAVVVERKARPQEKLNCPRCNSTNTKFCYYNNYSLTQPRYFCKGCRRYWTEGGTLRNVPVGGSSRKNKRLSSSSSSNILQTTPSSLGLTTTLPDLNPPILFSNQIPNKSKGSSQDLNLLSFPVMQDQHHRVHMSQFLQMPTMEGNGNITHQQPSSSSSLYGSSPVSALELLRRGVSVSPNSVMPSGPMMDSSNNVMYTSSGFPTMVDYKPSNLSFSTDHHQGTGHNNHNRSDDANHQGRVLFPFGDQMKERSSSITQEVDHDDNQQQNSHGNNNNNNNIASSPKNGYWSGMFSTTGGGSSCTSDDRAALPLESDGFHSADFAGLCLWETMSYLESFSPAPIHLRFSSSLTDYLSLCTSNDSFLQLIWFLHLQVYLYLQRCWIFSCKIVGIEGSIVGVDVLFPIRSSTSFGSSVRALVKIGSSVVRLRRRRSYVASSGSGGRKWFLVLTRVH</sequence>
<feature type="domain" description="Dof-type" evidence="11">
    <location>
        <begin position="69"/>
        <end position="123"/>
    </location>
</feature>
<keyword evidence="2 8" id="KW-0863">Zinc-finger</keyword>
<keyword evidence="4 9" id="KW-0805">Transcription regulation</keyword>
<dbReference type="EMBL" id="QGKV02000649">
    <property type="protein sequence ID" value="KAF3576535.1"/>
    <property type="molecule type" value="Genomic_DNA"/>
</dbReference>
<keyword evidence="7 8" id="KW-0539">Nucleus</keyword>
<feature type="region of interest" description="Disordered" evidence="10">
    <location>
        <begin position="114"/>
        <end position="142"/>
    </location>
</feature>
<evidence type="ECO:0000256" key="9">
    <source>
        <dbReference type="RuleBase" id="RU369094"/>
    </source>
</evidence>
<dbReference type="PROSITE" id="PS01361">
    <property type="entry name" value="ZF_DOF_1"/>
    <property type="match status" value="1"/>
</dbReference>
<proteinExistence type="predicted"/>
<keyword evidence="5 8" id="KW-0238">DNA-binding</keyword>
<dbReference type="Pfam" id="PF02701">
    <property type="entry name" value="Zn_ribbon_Dof"/>
    <property type="match status" value="1"/>
</dbReference>
<evidence type="ECO:0000313" key="12">
    <source>
        <dbReference type="EMBL" id="KAF3576535.1"/>
    </source>
</evidence>
<dbReference type="PANTHER" id="PTHR31992:SF332">
    <property type="entry name" value="DOF ZINC FINGER PROTEIN"/>
    <property type="match status" value="1"/>
</dbReference>
<evidence type="ECO:0000259" key="11">
    <source>
        <dbReference type="PROSITE" id="PS50884"/>
    </source>
</evidence>
<feature type="compositionally biased region" description="Low complexity" evidence="10">
    <location>
        <begin position="124"/>
        <end position="142"/>
    </location>
</feature>
<keyword evidence="13" id="KW-1185">Reference proteome</keyword>
<feature type="compositionally biased region" description="Low complexity" evidence="10">
    <location>
        <begin position="14"/>
        <end position="26"/>
    </location>
</feature>
<reference evidence="12 13" key="1">
    <citation type="journal article" date="2020" name="BMC Genomics">
        <title>Intraspecific diversification of the crop wild relative Brassica cretica Lam. using demographic model selection.</title>
        <authorList>
            <person name="Kioukis A."/>
            <person name="Michalopoulou V.A."/>
            <person name="Briers L."/>
            <person name="Pirintsos S."/>
            <person name="Studholme D.J."/>
            <person name="Pavlidis P."/>
            <person name="Sarris P.F."/>
        </authorList>
    </citation>
    <scope>NUCLEOTIDE SEQUENCE [LARGE SCALE GENOMIC DNA]</scope>
    <source>
        <strain evidence="13">cv. PFS-1207/04</strain>
    </source>
</reference>
<dbReference type="InterPro" id="IPR003851">
    <property type="entry name" value="Znf_Dof"/>
</dbReference>
<comment type="caution">
    <text evidence="12">The sequence shown here is derived from an EMBL/GenBank/DDBJ whole genome shotgun (WGS) entry which is preliminary data.</text>
</comment>
<feature type="region of interest" description="Disordered" evidence="10">
    <location>
        <begin position="267"/>
        <end position="334"/>
    </location>
</feature>